<comment type="caution">
    <text evidence="1">The sequence shown here is derived from an EMBL/GenBank/DDBJ whole genome shotgun (WGS) entry which is preliminary data.</text>
</comment>
<reference evidence="1" key="1">
    <citation type="journal article" date="2021" name="bioRxiv">
        <title>Unraveling nitrogen, sulfur and carbon metabolic pathways and microbial community transcriptional responses to substrate deprivation and toxicity stresses in a bioreactor mimicking anoxic brackish coastal sediment conditions.</title>
        <authorList>
            <person name="Martins P.D."/>
            <person name="Echeveste M.J."/>
            <person name="Arshad A."/>
            <person name="Kurth J."/>
            <person name="Ouboter H."/>
            <person name="Jetten M.S.M."/>
            <person name="Welte C.U."/>
        </authorList>
    </citation>
    <scope>NUCLEOTIDE SEQUENCE</scope>
    <source>
        <strain evidence="1">MAG_39</strain>
    </source>
</reference>
<sequence length="72" mass="8656">MLFFMLDREHFVLTTLSEDCIRGIWKDFLVYRYDIICSFQNYLEEQGFYVRITLPVLDSFGYDLSDIEIALN</sequence>
<accession>A0A953JBV5</accession>
<name>A0A953JBV5_9BACT</name>
<evidence type="ECO:0000313" key="1">
    <source>
        <dbReference type="EMBL" id="MBZ0155904.1"/>
    </source>
</evidence>
<protein>
    <submittedName>
        <fullName evidence="1">Uncharacterized protein</fullName>
    </submittedName>
</protein>
<dbReference type="EMBL" id="JAIOIV010000054">
    <property type="protein sequence ID" value="MBZ0155904.1"/>
    <property type="molecule type" value="Genomic_DNA"/>
</dbReference>
<reference evidence="1" key="2">
    <citation type="submission" date="2021-08" db="EMBL/GenBank/DDBJ databases">
        <authorList>
            <person name="Dalcin Martins P."/>
        </authorList>
    </citation>
    <scope>NUCLEOTIDE SEQUENCE</scope>
    <source>
        <strain evidence="1">MAG_39</strain>
    </source>
</reference>
<organism evidence="1 2">
    <name type="scientific">Candidatus Nitrobium versatile</name>
    <dbReference type="NCBI Taxonomy" id="2884831"/>
    <lineage>
        <taxon>Bacteria</taxon>
        <taxon>Pseudomonadati</taxon>
        <taxon>Nitrospirota</taxon>
        <taxon>Nitrospiria</taxon>
        <taxon>Nitrospirales</taxon>
        <taxon>Nitrospiraceae</taxon>
        <taxon>Candidatus Nitrobium</taxon>
    </lineage>
</organism>
<dbReference type="Proteomes" id="UP000705867">
    <property type="component" value="Unassembled WGS sequence"/>
</dbReference>
<evidence type="ECO:0000313" key="2">
    <source>
        <dbReference type="Proteomes" id="UP000705867"/>
    </source>
</evidence>
<gene>
    <name evidence="1" type="ORF">K8I29_06775</name>
</gene>
<dbReference type="AlphaFoldDB" id="A0A953JBV5"/>
<proteinExistence type="predicted"/>